<feature type="transmembrane region" description="Helical" evidence="1">
    <location>
        <begin position="274"/>
        <end position="293"/>
    </location>
</feature>
<feature type="transmembrane region" description="Helical" evidence="1">
    <location>
        <begin position="166"/>
        <end position="187"/>
    </location>
</feature>
<gene>
    <name evidence="2" type="ORF">CLOHYLEM_06244</name>
</gene>
<keyword evidence="1" id="KW-0472">Membrane</keyword>
<feature type="transmembrane region" description="Helical" evidence="1">
    <location>
        <begin position="94"/>
        <end position="113"/>
    </location>
</feature>
<accession>C0C2D8</accession>
<dbReference type="Proteomes" id="UP000004893">
    <property type="component" value="Unassembled WGS sequence"/>
</dbReference>
<feature type="transmembrane region" description="Helical" evidence="1">
    <location>
        <begin position="469"/>
        <end position="490"/>
    </location>
</feature>
<reference evidence="2" key="1">
    <citation type="submission" date="2009-02" db="EMBL/GenBank/DDBJ databases">
        <authorList>
            <person name="Fulton L."/>
            <person name="Clifton S."/>
            <person name="Fulton B."/>
            <person name="Xu J."/>
            <person name="Minx P."/>
            <person name="Pepin K.H."/>
            <person name="Johnson M."/>
            <person name="Bhonagiri V."/>
            <person name="Nash W.E."/>
            <person name="Mardis E.R."/>
            <person name="Wilson R.K."/>
        </authorList>
    </citation>
    <scope>NUCLEOTIDE SEQUENCE [LARGE SCALE GENOMIC DNA]</scope>
    <source>
        <strain evidence="2">DSM 15053</strain>
    </source>
</reference>
<feature type="transmembrane region" description="Helical" evidence="1">
    <location>
        <begin position="12"/>
        <end position="36"/>
    </location>
</feature>
<reference evidence="2" key="2">
    <citation type="submission" date="2013-06" db="EMBL/GenBank/DDBJ databases">
        <title>Draft genome sequence of Clostridium hylemonae (DSM 15053).</title>
        <authorList>
            <person name="Sudarsanam P."/>
            <person name="Ley R."/>
            <person name="Guruge J."/>
            <person name="Turnbaugh P.J."/>
            <person name="Mahowald M."/>
            <person name="Liep D."/>
            <person name="Gordon J."/>
        </authorList>
    </citation>
    <scope>NUCLEOTIDE SEQUENCE</scope>
    <source>
        <strain evidence="2">DSM 15053</strain>
    </source>
</reference>
<keyword evidence="1" id="KW-1133">Transmembrane helix</keyword>
<name>C0C2D8_9FIRM</name>
<feature type="transmembrane region" description="Helical" evidence="1">
    <location>
        <begin position="224"/>
        <end position="241"/>
    </location>
</feature>
<feature type="transmembrane region" description="Helical" evidence="1">
    <location>
        <begin position="63"/>
        <end position="82"/>
    </location>
</feature>
<evidence type="ECO:0000256" key="1">
    <source>
        <dbReference type="SAM" id="Phobius"/>
    </source>
</evidence>
<dbReference type="STRING" id="553973.CLOHYLEM_06244"/>
<comment type="caution">
    <text evidence="2">The sequence shown here is derived from an EMBL/GenBank/DDBJ whole genome shotgun (WGS) entry which is preliminary data.</text>
</comment>
<feature type="transmembrane region" description="Helical" evidence="1">
    <location>
        <begin position="300"/>
        <end position="319"/>
    </location>
</feature>
<dbReference type="RefSeq" id="WP_006443596.1">
    <property type="nucleotide sequence ID" value="NZ_GG657759.1"/>
</dbReference>
<dbReference type="EMBL" id="ABYI02000023">
    <property type="protein sequence ID" value="EEG73562.1"/>
    <property type="molecule type" value="Genomic_DNA"/>
</dbReference>
<keyword evidence="1" id="KW-0812">Transmembrane</keyword>
<keyword evidence="3" id="KW-1185">Reference proteome</keyword>
<proteinExistence type="predicted"/>
<feature type="transmembrane region" description="Helical" evidence="1">
    <location>
        <begin position="133"/>
        <end position="154"/>
    </location>
</feature>
<evidence type="ECO:0008006" key="4">
    <source>
        <dbReference type="Google" id="ProtNLM"/>
    </source>
</evidence>
<evidence type="ECO:0000313" key="2">
    <source>
        <dbReference type="EMBL" id="EEG73562.1"/>
    </source>
</evidence>
<feature type="transmembrane region" description="Helical" evidence="1">
    <location>
        <begin position="331"/>
        <end position="364"/>
    </location>
</feature>
<sequence length="683" mass="79774">MNRHSEIQEYKMMWCSIFISAIFTFCIGLVISVFVVDKLDVNYILQHFYRPITDFTAETQEKMQYILCTVSYPVIFFISFSIVKKFVSFSNSNVYTKGYLSVILTGILLVISLEGTGGGYILSIYRALDHNDYTALVINIIFLSMCVLFSTIYINVVGKHYVKQKYNIVFIIVIVVVLLLTSFLFVIDRYDRNPYMMHHFNAYFYPVYRVYSGQTLTVDFHNMYGFYPYLLLPIALIFGGGKLTEYGFSLTMMLLVFIVFGCLAYVIWKSIRFKFLAVVSTLAVIFVACLMELSNKGSYYLQYCPHRMLFPCVIILFIYKCIQNDCSNKSWLLGGYWIAAISIFFNLDTGVIVAIVWLLFRCYWNLLDKISIKQFLLKSLKQFSLIILCSVAIFMLISFITYYRTGSWIRLSEFFLTQTVFYKYGFYMIKMSLWHPWLILVAIYMVSLSKSIKNIYWLSKKQMGKEQKIISQLYFVLPVMGMGIFSYYQGRSHNEVFSWIVWPAVIIIALFTQDKLLYYKEKGKLSGSNNAKLYIGLIGLLFLSFDTIGILVFPKVLSPLKSSKIEETYIDVSAEFIQKFWPEQKVDLILSDNVQVAVQLGMPLDTPFTEYIDWYTKEDYNEIIDYLKQTRNLVAFDNVTLSALRLYKSEEMKEIESDYLHLEEIEDAGGTEIFYMYRPNIER</sequence>
<feature type="transmembrane region" description="Helical" evidence="1">
    <location>
        <begin position="424"/>
        <end position="448"/>
    </location>
</feature>
<feature type="transmembrane region" description="Helical" evidence="1">
    <location>
        <begin position="385"/>
        <end position="404"/>
    </location>
</feature>
<dbReference type="AlphaFoldDB" id="C0C2D8"/>
<evidence type="ECO:0000313" key="3">
    <source>
        <dbReference type="Proteomes" id="UP000004893"/>
    </source>
</evidence>
<feature type="transmembrane region" description="Helical" evidence="1">
    <location>
        <begin position="533"/>
        <end position="553"/>
    </location>
</feature>
<protein>
    <recommendedName>
        <fullName evidence="4">Glycosyltransferase RgtA/B/C/D-like domain-containing protein</fullName>
    </recommendedName>
</protein>
<feature type="transmembrane region" description="Helical" evidence="1">
    <location>
        <begin position="496"/>
        <end position="512"/>
    </location>
</feature>
<dbReference type="HOGENOM" id="CLU_402640_0_0_9"/>
<organism evidence="2 3">
    <name type="scientific">[Clostridium] hylemonae DSM 15053</name>
    <dbReference type="NCBI Taxonomy" id="553973"/>
    <lineage>
        <taxon>Bacteria</taxon>
        <taxon>Bacillati</taxon>
        <taxon>Bacillota</taxon>
        <taxon>Clostridia</taxon>
        <taxon>Lachnospirales</taxon>
        <taxon>Lachnospiraceae</taxon>
    </lineage>
</organism>
<feature type="transmembrane region" description="Helical" evidence="1">
    <location>
        <begin position="248"/>
        <end position="268"/>
    </location>
</feature>